<organism evidence="3 4">
    <name type="scientific">Clostridium butyricum</name>
    <dbReference type="NCBI Taxonomy" id="1492"/>
    <lineage>
        <taxon>Bacteria</taxon>
        <taxon>Bacillati</taxon>
        <taxon>Bacillota</taxon>
        <taxon>Clostridia</taxon>
        <taxon>Eubacteriales</taxon>
        <taxon>Clostridiaceae</taxon>
        <taxon>Clostridium</taxon>
    </lineage>
</organism>
<dbReference type="RefSeq" id="WP_043666090.1">
    <property type="nucleotide sequence ID" value="NZ_JSEG01000020.1"/>
</dbReference>
<reference evidence="3 4" key="1">
    <citation type="submission" date="2016-01" db="EMBL/GenBank/DDBJ databases">
        <title>Characterization of the Clostridium difficile lineages that are prevalent in Hong Kong and China.</title>
        <authorList>
            <person name="Kwok J.S.-L."/>
            <person name="Lam W.-Y."/>
            <person name="Ip M."/>
            <person name="Chan T.-F."/>
            <person name="Hawkey P.M."/>
            <person name="Tsui S.K.-W."/>
        </authorList>
    </citation>
    <scope>NUCLEOTIDE SEQUENCE [LARGE SCALE GENOMIC DNA]</scope>
    <source>
        <strain evidence="3 4">300064</strain>
    </source>
</reference>
<feature type="region of interest" description="Disordered" evidence="1">
    <location>
        <begin position="145"/>
        <end position="165"/>
    </location>
</feature>
<dbReference type="AlphaFoldDB" id="A0A2S7F973"/>
<dbReference type="EMBL" id="LRDH01000114">
    <property type="protein sequence ID" value="PPV14017.1"/>
    <property type="molecule type" value="Genomic_DNA"/>
</dbReference>
<comment type="caution">
    <text evidence="3">The sequence shown here is derived from an EMBL/GenBank/DDBJ whole genome shotgun (WGS) entry which is preliminary data.</text>
</comment>
<dbReference type="CDD" id="cd00093">
    <property type="entry name" value="HTH_XRE"/>
    <property type="match status" value="1"/>
</dbReference>
<dbReference type="Pfam" id="PF01381">
    <property type="entry name" value="HTH_3"/>
    <property type="match status" value="1"/>
</dbReference>
<evidence type="ECO:0000259" key="2">
    <source>
        <dbReference type="PROSITE" id="PS50943"/>
    </source>
</evidence>
<evidence type="ECO:0000313" key="3">
    <source>
        <dbReference type="EMBL" id="PPV14017.1"/>
    </source>
</evidence>
<dbReference type="SUPFAM" id="SSF47413">
    <property type="entry name" value="lambda repressor-like DNA-binding domains"/>
    <property type="match status" value="1"/>
</dbReference>
<dbReference type="InterPro" id="IPR001387">
    <property type="entry name" value="Cro/C1-type_HTH"/>
</dbReference>
<evidence type="ECO:0000313" key="4">
    <source>
        <dbReference type="Proteomes" id="UP000238081"/>
    </source>
</evidence>
<dbReference type="Proteomes" id="UP000238081">
    <property type="component" value="Unassembled WGS sequence"/>
</dbReference>
<evidence type="ECO:0000256" key="1">
    <source>
        <dbReference type="SAM" id="MobiDB-lite"/>
    </source>
</evidence>
<dbReference type="SMART" id="SM00530">
    <property type="entry name" value="HTH_XRE"/>
    <property type="match status" value="1"/>
</dbReference>
<gene>
    <name evidence="3" type="ORF">AWN73_15280</name>
</gene>
<dbReference type="PROSITE" id="PS50943">
    <property type="entry name" value="HTH_CROC1"/>
    <property type="match status" value="1"/>
</dbReference>
<protein>
    <recommendedName>
        <fullName evidence="2">HTH cro/C1-type domain-containing protein</fullName>
    </recommendedName>
</protein>
<accession>A0A2S7F973</accession>
<feature type="domain" description="HTH cro/C1-type" evidence="2">
    <location>
        <begin position="5"/>
        <end position="59"/>
    </location>
</feature>
<sequence length="165" mass="19101">MNERIKEIRKYYKLSQEEMGKKLGVTKATISRIEKGINNITDQMFKSVCREFNIDENWFRNGSGNMLVESDTFSLDDYIKSKGATQLELDLIKSYFEIPEDLRNSLMNHFKNNILKQMKNTEEAATTEDTSSSINIDYEVESYRQELEAEQKEKTSSASEKPKGA</sequence>
<dbReference type="Gene3D" id="1.10.260.40">
    <property type="entry name" value="lambda repressor-like DNA-binding domains"/>
    <property type="match status" value="1"/>
</dbReference>
<name>A0A2S7F973_CLOBU</name>
<dbReference type="InterPro" id="IPR010982">
    <property type="entry name" value="Lambda_DNA-bd_dom_sf"/>
</dbReference>
<proteinExistence type="predicted"/>
<dbReference type="GO" id="GO:0003677">
    <property type="term" value="F:DNA binding"/>
    <property type="evidence" value="ECO:0007669"/>
    <property type="project" value="InterPro"/>
</dbReference>